<protein>
    <recommendedName>
        <fullName evidence="2">Probable zinc-binding domain-containing protein</fullName>
    </recommendedName>
</protein>
<evidence type="ECO:0000313" key="3">
    <source>
        <dbReference type="EMBL" id="KKM94150.1"/>
    </source>
</evidence>
<reference evidence="3" key="1">
    <citation type="journal article" date="2015" name="Nature">
        <title>Complex archaea that bridge the gap between prokaryotes and eukaryotes.</title>
        <authorList>
            <person name="Spang A."/>
            <person name="Saw J.H."/>
            <person name="Jorgensen S.L."/>
            <person name="Zaremba-Niedzwiedzka K."/>
            <person name="Martijn J."/>
            <person name="Lind A.E."/>
            <person name="van Eijk R."/>
            <person name="Schleper C."/>
            <person name="Guy L."/>
            <person name="Ettema T.J."/>
        </authorList>
    </citation>
    <scope>NUCLEOTIDE SEQUENCE</scope>
</reference>
<dbReference type="EMBL" id="LAZR01006174">
    <property type="protein sequence ID" value="KKM94150.1"/>
    <property type="molecule type" value="Genomic_DNA"/>
</dbReference>
<proteinExistence type="predicted"/>
<sequence>MTSIQMYEGDKLIECVGCKVVFLFSVGEAAFFKDHDLDEPKRCAPCRHVRREEKERIAADTPAEGEEVGDCGV</sequence>
<dbReference type="Pfam" id="PF13451">
    <property type="entry name" value="zf_Tbcl"/>
    <property type="match status" value="1"/>
</dbReference>
<feature type="compositionally biased region" description="Acidic residues" evidence="1">
    <location>
        <begin position="63"/>
        <end position="73"/>
    </location>
</feature>
<dbReference type="InterPro" id="IPR025306">
    <property type="entry name" value="Zn-bnd_dom_prob"/>
</dbReference>
<comment type="caution">
    <text evidence="3">The sequence shown here is derived from an EMBL/GenBank/DDBJ whole genome shotgun (WGS) entry which is preliminary data.</text>
</comment>
<gene>
    <name evidence="3" type="ORF">LCGC14_1201290</name>
</gene>
<dbReference type="AlphaFoldDB" id="A0A0F9NZ78"/>
<evidence type="ECO:0000256" key="1">
    <source>
        <dbReference type="SAM" id="MobiDB-lite"/>
    </source>
</evidence>
<feature type="domain" description="Probable zinc-binding" evidence="2">
    <location>
        <begin position="10"/>
        <end position="54"/>
    </location>
</feature>
<organism evidence="3">
    <name type="scientific">marine sediment metagenome</name>
    <dbReference type="NCBI Taxonomy" id="412755"/>
    <lineage>
        <taxon>unclassified sequences</taxon>
        <taxon>metagenomes</taxon>
        <taxon>ecological metagenomes</taxon>
    </lineage>
</organism>
<feature type="region of interest" description="Disordered" evidence="1">
    <location>
        <begin position="54"/>
        <end position="73"/>
    </location>
</feature>
<evidence type="ECO:0000259" key="2">
    <source>
        <dbReference type="Pfam" id="PF13451"/>
    </source>
</evidence>
<name>A0A0F9NZ78_9ZZZZ</name>
<accession>A0A0F9NZ78</accession>